<gene>
    <name evidence="2" type="ORF">C2845_PM10G12540</name>
</gene>
<accession>A0A3L6PGT3</accession>
<reference evidence="3" key="1">
    <citation type="journal article" date="2019" name="Nat. Commun.">
        <title>The genome of broomcorn millet.</title>
        <authorList>
            <person name="Zou C."/>
            <person name="Miki D."/>
            <person name="Li D."/>
            <person name="Tang Q."/>
            <person name="Xiao L."/>
            <person name="Rajput S."/>
            <person name="Deng P."/>
            <person name="Jia W."/>
            <person name="Huang R."/>
            <person name="Zhang M."/>
            <person name="Sun Y."/>
            <person name="Hu J."/>
            <person name="Fu X."/>
            <person name="Schnable P.S."/>
            <person name="Li F."/>
            <person name="Zhang H."/>
            <person name="Feng B."/>
            <person name="Zhu X."/>
            <person name="Liu R."/>
            <person name="Schnable J.C."/>
            <person name="Zhu J.-K."/>
            <person name="Zhang H."/>
        </authorList>
    </citation>
    <scope>NUCLEOTIDE SEQUENCE [LARGE SCALE GENOMIC DNA]</scope>
</reference>
<keyword evidence="1" id="KW-0175">Coiled coil</keyword>
<evidence type="ECO:0000256" key="1">
    <source>
        <dbReference type="SAM" id="Coils"/>
    </source>
</evidence>
<evidence type="ECO:0000313" key="3">
    <source>
        <dbReference type="Proteomes" id="UP000275267"/>
    </source>
</evidence>
<keyword evidence="3" id="KW-1185">Reference proteome</keyword>
<comment type="caution">
    <text evidence="2">The sequence shown here is derived from an EMBL/GenBank/DDBJ whole genome shotgun (WGS) entry which is preliminary data.</text>
</comment>
<name>A0A3L6PGT3_PANMI</name>
<organism evidence="2 3">
    <name type="scientific">Panicum miliaceum</name>
    <name type="common">Proso millet</name>
    <name type="synonym">Broomcorn millet</name>
    <dbReference type="NCBI Taxonomy" id="4540"/>
    <lineage>
        <taxon>Eukaryota</taxon>
        <taxon>Viridiplantae</taxon>
        <taxon>Streptophyta</taxon>
        <taxon>Embryophyta</taxon>
        <taxon>Tracheophyta</taxon>
        <taxon>Spermatophyta</taxon>
        <taxon>Magnoliopsida</taxon>
        <taxon>Liliopsida</taxon>
        <taxon>Poales</taxon>
        <taxon>Poaceae</taxon>
        <taxon>PACMAD clade</taxon>
        <taxon>Panicoideae</taxon>
        <taxon>Panicodae</taxon>
        <taxon>Paniceae</taxon>
        <taxon>Panicinae</taxon>
        <taxon>Panicum</taxon>
        <taxon>Panicum sect. Panicum</taxon>
    </lineage>
</organism>
<evidence type="ECO:0000313" key="2">
    <source>
        <dbReference type="EMBL" id="RLM56189.1"/>
    </source>
</evidence>
<sequence>MKLEKCAKSRLNCEKVKLHGCTGSRSYIAAAYAADDMEAILTRPVQEGEQEKTCTEIVSQVLSKSSTFLRNVGLQQIVAAPNSVSRQMQELRAQLEAEKEESAGLRQKLQRLESQAEESEAKAQKQAEEIDILKKATEDTQNLVRQMIAFGQSQVTLRPLLDLDCTHLQHVLCLFTSILLLVDSFWCLEL</sequence>
<dbReference type="EMBL" id="PQIB02000018">
    <property type="protein sequence ID" value="RLM56189.1"/>
    <property type="molecule type" value="Genomic_DNA"/>
</dbReference>
<protein>
    <submittedName>
        <fullName evidence="2">Uncharacterized protein</fullName>
    </submittedName>
</protein>
<dbReference type="Proteomes" id="UP000275267">
    <property type="component" value="Unassembled WGS sequence"/>
</dbReference>
<dbReference type="OrthoDB" id="675465at2759"/>
<feature type="coiled-coil region" evidence="1">
    <location>
        <begin position="88"/>
        <end position="136"/>
    </location>
</feature>
<dbReference type="AlphaFoldDB" id="A0A3L6PGT3"/>
<proteinExistence type="predicted"/>